<evidence type="ECO:0000256" key="9">
    <source>
        <dbReference type="ARBA" id="ARBA00023288"/>
    </source>
</evidence>
<evidence type="ECO:0000256" key="3">
    <source>
        <dbReference type="ARBA" id="ARBA00022473"/>
    </source>
</evidence>
<reference evidence="11" key="1">
    <citation type="submission" date="2022-11" db="UniProtKB">
        <authorList>
            <consortium name="EnsemblMetazoa"/>
        </authorList>
    </citation>
    <scope>IDENTIFICATION</scope>
</reference>
<dbReference type="EnsemblMetazoa" id="XM_038191252.1">
    <property type="protein sequence ID" value="XP_038047180.1"/>
    <property type="gene ID" value="LOC119721262"/>
</dbReference>
<dbReference type="PRINTS" id="PR01349">
    <property type="entry name" value="WNTPROTEIN"/>
</dbReference>
<dbReference type="RefSeq" id="XP_038047180.1">
    <property type="nucleotide sequence ID" value="XM_038191252.1"/>
</dbReference>
<organism evidence="11 12">
    <name type="scientific">Patiria miniata</name>
    <name type="common">Bat star</name>
    <name type="synonym">Asterina miniata</name>
    <dbReference type="NCBI Taxonomy" id="46514"/>
    <lineage>
        <taxon>Eukaryota</taxon>
        <taxon>Metazoa</taxon>
        <taxon>Echinodermata</taxon>
        <taxon>Eleutherozoa</taxon>
        <taxon>Asterozoa</taxon>
        <taxon>Asteroidea</taxon>
        <taxon>Valvatacea</taxon>
        <taxon>Valvatida</taxon>
        <taxon>Asterinidae</taxon>
        <taxon>Patiria</taxon>
    </lineage>
</organism>
<evidence type="ECO:0000313" key="11">
    <source>
        <dbReference type="EnsemblMetazoa" id="XP_038047180.1"/>
    </source>
</evidence>
<dbReference type="InterPro" id="IPR009143">
    <property type="entry name" value="Wnt6"/>
</dbReference>
<keyword evidence="7" id="KW-1015">Disulfide bond</keyword>
<dbReference type="CTD" id="7475"/>
<evidence type="ECO:0000256" key="2">
    <source>
        <dbReference type="ARBA" id="ARBA00005683"/>
    </source>
</evidence>
<dbReference type="InterPro" id="IPR043158">
    <property type="entry name" value="Wnt_C"/>
</dbReference>
<evidence type="ECO:0000256" key="4">
    <source>
        <dbReference type="ARBA" id="ARBA00022525"/>
    </source>
</evidence>
<dbReference type="GO" id="GO:0060070">
    <property type="term" value="P:canonical Wnt signaling pathway"/>
    <property type="evidence" value="ECO:0007669"/>
    <property type="project" value="TreeGrafter"/>
</dbReference>
<dbReference type="OMA" id="EWTNCNC"/>
<evidence type="ECO:0000256" key="10">
    <source>
        <dbReference type="RuleBase" id="RU003500"/>
    </source>
</evidence>
<evidence type="ECO:0000256" key="5">
    <source>
        <dbReference type="ARBA" id="ARBA00022530"/>
    </source>
</evidence>
<dbReference type="GO" id="GO:0005615">
    <property type="term" value="C:extracellular space"/>
    <property type="evidence" value="ECO:0007669"/>
    <property type="project" value="TreeGrafter"/>
</dbReference>
<keyword evidence="9" id="KW-0449">Lipoprotein</keyword>
<dbReference type="GO" id="GO:0005125">
    <property type="term" value="F:cytokine activity"/>
    <property type="evidence" value="ECO:0007669"/>
    <property type="project" value="TreeGrafter"/>
</dbReference>
<keyword evidence="4" id="KW-0964">Secreted</keyword>
<keyword evidence="8" id="KW-0325">Glycoprotein</keyword>
<evidence type="ECO:0000256" key="6">
    <source>
        <dbReference type="ARBA" id="ARBA00022687"/>
    </source>
</evidence>
<dbReference type="GO" id="GO:0030182">
    <property type="term" value="P:neuron differentiation"/>
    <property type="evidence" value="ECO:0007669"/>
    <property type="project" value="TreeGrafter"/>
</dbReference>
<keyword evidence="12" id="KW-1185">Reference proteome</keyword>
<dbReference type="GeneID" id="119721262"/>
<evidence type="ECO:0000256" key="7">
    <source>
        <dbReference type="ARBA" id="ARBA00023157"/>
    </source>
</evidence>
<dbReference type="InterPro" id="IPR005817">
    <property type="entry name" value="Wnt"/>
</dbReference>
<dbReference type="FunFam" id="3.30.2460.20:FF:000001">
    <property type="entry name" value="Wnt homolog"/>
    <property type="match status" value="1"/>
</dbReference>
<dbReference type="Proteomes" id="UP000887568">
    <property type="component" value="Unplaced"/>
</dbReference>
<dbReference type="OrthoDB" id="5945655at2759"/>
<dbReference type="CDD" id="cd19338">
    <property type="entry name" value="Wnt_Wnt6"/>
    <property type="match status" value="1"/>
</dbReference>
<comment type="function">
    <text evidence="10">Ligand for members of the frizzled family of seven transmembrane receptors.</text>
</comment>
<dbReference type="InterPro" id="IPR018161">
    <property type="entry name" value="Wnt_CS"/>
</dbReference>
<comment type="similarity">
    <text evidence="2 10">Belongs to the Wnt family.</text>
</comment>
<dbReference type="PROSITE" id="PS00246">
    <property type="entry name" value="WNT1"/>
    <property type="match status" value="1"/>
</dbReference>
<evidence type="ECO:0000313" key="12">
    <source>
        <dbReference type="Proteomes" id="UP000887568"/>
    </source>
</evidence>
<name>A0A913Z8J6_PATMI</name>
<dbReference type="SMART" id="SM00097">
    <property type="entry name" value="WNT1"/>
    <property type="match status" value="1"/>
</dbReference>
<keyword evidence="3 10" id="KW-0217">Developmental protein</keyword>
<dbReference type="PANTHER" id="PTHR12027">
    <property type="entry name" value="WNT RELATED"/>
    <property type="match status" value="1"/>
</dbReference>
<dbReference type="GO" id="GO:0005109">
    <property type="term" value="F:frizzled binding"/>
    <property type="evidence" value="ECO:0007669"/>
    <property type="project" value="TreeGrafter"/>
</dbReference>
<keyword evidence="5" id="KW-0272">Extracellular matrix</keyword>
<keyword evidence="6 10" id="KW-0879">Wnt signaling pathway</keyword>
<evidence type="ECO:0000256" key="8">
    <source>
        <dbReference type="ARBA" id="ARBA00023180"/>
    </source>
</evidence>
<dbReference type="AlphaFoldDB" id="A0A913Z8J6"/>
<comment type="subcellular location">
    <subcellularLocation>
        <location evidence="1 10">Secreted</location>
        <location evidence="1 10">Extracellular space</location>
        <location evidence="1 10">Extracellular matrix</location>
    </subcellularLocation>
</comment>
<dbReference type="PANTHER" id="PTHR12027:SF72">
    <property type="entry name" value="PROTEIN WNT-6"/>
    <property type="match status" value="1"/>
</dbReference>
<protein>
    <recommendedName>
        <fullName evidence="10">Protein Wnt</fullName>
    </recommendedName>
</protein>
<evidence type="ECO:0000256" key="1">
    <source>
        <dbReference type="ARBA" id="ARBA00004498"/>
    </source>
</evidence>
<sequence length="374" mass="41443">MATQKQLTHHSPPTYQLPKLGLGKIEFHGCFAEAEIGGRVAVSRAVGSPLNLDPNSICRRSRKLRGSGNKQHDICRREPEIVDEVVKGTRLAMKECQYQLRYHRWNCTMLGNSFVKILKQDTPETALANAITASGVAFTVTQACSLGDLLQCGCAESTKTTTSESPGPDGSWEWGGCGDNIEFGYTKSKEFMDTQIRRRSDVKTLITLHNNEAGRMTIKRFMRRECKCHGLSGSCTLRTCWEKMPSFREAGTRLMDRYKGSAKVTGGNDGETLIPEDSTIKPPTELDLVYSMDSPDFCEPNPKTGSLGTEGRRCNSTSMDVGGCDILCCSRGYVEETVVYQVNCRCRFHWCCEVNCDNCTVQATINRCNGYGAL</sequence>
<dbReference type="Pfam" id="PF00110">
    <property type="entry name" value="wnt"/>
    <property type="match status" value="1"/>
</dbReference>
<proteinExistence type="inferred from homology"/>
<dbReference type="GO" id="GO:0045165">
    <property type="term" value="P:cell fate commitment"/>
    <property type="evidence" value="ECO:0007669"/>
    <property type="project" value="TreeGrafter"/>
</dbReference>
<dbReference type="Gene3D" id="3.30.2460.20">
    <property type="match status" value="1"/>
</dbReference>
<accession>A0A913Z8J6</accession>